<dbReference type="Proteomes" id="UP000239907">
    <property type="component" value="Unassembled WGS sequence"/>
</dbReference>
<dbReference type="GO" id="GO:0008757">
    <property type="term" value="F:S-adenosylmethionine-dependent methyltransferase activity"/>
    <property type="evidence" value="ECO:0007669"/>
    <property type="project" value="InterPro"/>
</dbReference>
<evidence type="ECO:0000256" key="1">
    <source>
        <dbReference type="ARBA" id="ARBA00022490"/>
    </source>
</evidence>
<evidence type="ECO:0000256" key="2">
    <source>
        <dbReference type="ARBA" id="ARBA00022552"/>
    </source>
</evidence>
<protein>
    <recommendedName>
        <fullName evidence="6">Methyltransferase small domain-containing protein</fullName>
    </recommendedName>
</protein>
<dbReference type="Pfam" id="PF05175">
    <property type="entry name" value="MTS"/>
    <property type="match status" value="1"/>
</dbReference>
<keyword evidence="4" id="KW-0808">Transferase</keyword>
<dbReference type="SUPFAM" id="SSF53335">
    <property type="entry name" value="S-adenosyl-L-methionine-dependent methyltransferases"/>
    <property type="match status" value="2"/>
</dbReference>
<dbReference type="PANTHER" id="PTHR47816:SF4">
    <property type="entry name" value="RIBOSOMAL RNA SMALL SUBUNIT METHYLTRANSFERASE C"/>
    <property type="match status" value="1"/>
</dbReference>
<proteinExistence type="predicted"/>
<organism evidence="7 8">
    <name type="scientific">Rubritalea profundi</name>
    <dbReference type="NCBI Taxonomy" id="1658618"/>
    <lineage>
        <taxon>Bacteria</taxon>
        <taxon>Pseudomonadati</taxon>
        <taxon>Verrucomicrobiota</taxon>
        <taxon>Verrucomicrobiia</taxon>
        <taxon>Verrucomicrobiales</taxon>
        <taxon>Rubritaleaceae</taxon>
        <taxon>Rubritalea</taxon>
    </lineage>
</organism>
<keyword evidence="1" id="KW-0963">Cytoplasm</keyword>
<evidence type="ECO:0000259" key="6">
    <source>
        <dbReference type="Pfam" id="PF05175"/>
    </source>
</evidence>
<feature type="domain" description="Methyltransferase small" evidence="6">
    <location>
        <begin position="167"/>
        <end position="335"/>
    </location>
</feature>
<comment type="caution">
    <text evidence="7">The sequence shown here is derived from an EMBL/GenBank/DDBJ whole genome shotgun (WGS) entry which is preliminary data.</text>
</comment>
<sequence>MSQATKLSASALKYYFEQDEVAKPCGKTLIVQGTPGTWLDYLECDTPDVLSYLANENAQWQQAGVTPLQNSDEKYDLIIHFATKFATENLSSLGKLSQQLNPNGRWISVVPNKMGASRLKKDIKKLFNEVETCSKSKCRIFDTYSTIDAPLARKWASLGKIKAIKDTEFLTTPGIFSAEKIDKGSQLLAEILKKESFYGSGADLGAGYGFLSKSVLETPRNRIREIVLYELDKRALDCAQQNLADHDKTLFQWCDVTAGTHHERKFDWVVMNPPFHEAQDQSYELGKTFIREAARILKPGGGLYLVANLHLPYEELIRTEFRSHKLLGEENGFKCIFARA</sequence>
<dbReference type="GO" id="GO:0032259">
    <property type="term" value="P:methylation"/>
    <property type="evidence" value="ECO:0007669"/>
    <property type="project" value="UniProtKB-KW"/>
</dbReference>
<dbReference type="OrthoDB" id="9764961at2"/>
<dbReference type="GO" id="GO:0008170">
    <property type="term" value="F:N-methyltransferase activity"/>
    <property type="evidence" value="ECO:0007669"/>
    <property type="project" value="UniProtKB-ARBA"/>
</dbReference>
<accession>A0A2S7U6Z2</accession>
<evidence type="ECO:0000313" key="8">
    <source>
        <dbReference type="Proteomes" id="UP000239907"/>
    </source>
</evidence>
<keyword evidence="8" id="KW-1185">Reference proteome</keyword>
<dbReference type="EMBL" id="MQWA01000001">
    <property type="protein sequence ID" value="PQJ30072.1"/>
    <property type="molecule type" value="Genomic_DNA"/>
</dbReference>
<dbReference type="GO" id="GO:0003676">
    <property type="term" value="F:nucleic acid binding"/>
    <property type="evidence" value="ECO:0007669"/>
    <property type="project" value="InterPro"/>
</dbReference>
<dbReference type="InterPro" id="IPR029063">
    <property type="entry name" value="SAM-dependent_MTases_sf"/>
</dbReference>
<dbReference type="CDD" id="cd02440">
    <property type="entry name" value="AdoMet_MTases"/>
    <property type="match status" value="1"/>
</dbReference>
<dbReference type="GO" id="GO:0006364">
    <property type="term" value="P:rRNA processing"/>
    <property type="evidence" value="ECO:0007669"/>
    <property type="project" value="UniProtKB-KW"/>
</dbReference>
<dbReference type="Gene3D" id="3.40.50.150">
    <property type="entry name" value="Vaccinia Virus protein VP39"/>
    <property type="match status" value="1"/>
</dbReference>
<dbReference type="InterPro" id="IPR002052">
    <property type="entry name" value="DNA_methylase_N6_adenine_CS"/>
</dbReference>
<keyword evidence="5" id="KW-0949">S-adenosyl-L-methionine</keyword>
<dbReference type="PANTHER" id="PTHR47816">
    <property type="entry name" value="RIBOSOMAL RNA SMALL SUBUNIT METHYLTRANSFERASE C"/>
    <property type="match status" value="1"/>
</dbReference>
<dbReference type="RefSeq" id="WP_105044593.1">
    <property type="nucleotide sequence ID" value="NZ_MQWA01000001.1"/>
</dbReference>
<dbReference type="InterPro" id="IPR046977">
    <property type="entry name" value="RsmC/RlmG"/>
</dbReference>
<evidence type="ECO:0000313" key="7">
    <source>
        <dbReference type="EMBL" id="PQJ30072.1"/>
    </source>
</evidence>
<dbReference type="InterPro" id="IPR007848">
    <property type="entry name" value="Small_mtfrase_dom"/>
</dbReference>
<reference evidence="7 8" key="1">
    <citation type="submission" date="2016-12" db="EMBL/GenBank/DDBJ databases">
        <title>Study of bacterial adaptation to deep sea.</title>
        <authorList>
            <person name="Song J."/>
            <person name="Yoshizawa S."/>
            <person name="Kogure K."/>
        </authorList>
    </citation>
    <scope>NUCLEOTIDE SEQUENCE [LARGE SCALE GENOMIC DNA]</scope>
    <source>
        <strain evidence="7 8">SAORIC-165</strain>
    </source>
</reference>
<name>A0A2S7U6Z2_9BACT</name>
<keyword evidence="3" id="KW-0489">Methyltransferase</keyword>
<keyword evidence="2" id="KW-0698">rRNA processing</keyword>
<gene>
    <name evidence="7" type="ORF">BSZ32_17370</name>
</gene>
<evidence type="ECO:0000256" key="4">
    <source>
        <dbReference type="ARBA" id="ARBA00022679"/>
    </source>
</evidence>
<evidence type="ECO:0000256" key="5">
    <source>
        <dbReference type="ARBA" id="ARBA00022691"/>
    </source>
</evidence>
<dbReference type="AlphaFoldDB" id="A0A2S7U6Z2"/>
<evidence type="ECO:0000256" key="3">
    <source>
        <dbReference type="ARBA" id="ARBA00022603"/>
    </source>
</evidence>
<dbReference type="PROSITE" id="PS00092">
    <property type="entry name" value="N6_MTASE"/>
    <property type="match status" value="1"/>
</dbReference>